<dbReference type="AlphaFoldDB" id="A0A2S2QIM5"/>
<evidence type="ECO:0000256" key="1">
    <source>
        <dbReference type="SAM" id="MobiDB-lite"/>
    </source>
</evidence>
<reference evidence="3" key="1">
    <citation type="submission" date="2018-04" db="EMBL/GenBank/DDBJ databases">
        <title>Transcriptome assembly of Sipha flava.</title>
        <authorList>
            <person name="Scully E.D."/>
            <person name="Geib S.M."/>
            <person name="Palmer N.A."/>
            <person name="Koch K."/>
            <person name="Bradshaw J."/>
            <person name="Heng-Moss T."/>
            <person name="Sarath G."/>
        </authorList>
    </citation>
    <scope>NUCLEOTIDE SEQUENCE</scope>
</reference>
<dbReference type="EMBL" id="GGMS01007829">
    <property type="protein sequence ID" value="MBY77032.1"/>
    <property type="molecule type" value="Transcribed_RNA"/>
</dbReference>
<protein>
    <submittedName>
        <fullName evidence="3">Uncharacterized protein</fullName>
    </submittedName>
</protein>
<name>A0A2S2QIM5_9HEMI</name>
<evidence type="ECO:0000256" key="2">
    <source>
        <dbReference type="SAM" id="Phobius"/>
    </source>
</evidence>
<keyword evidence="2" id="KW-0812">Transmembrane</keyword>
<gene>
    <name evidence="3" type="ORF">g.100541</name>
</gene>
<keyword evidence="2" id="KW-0472">Membrane</keyword>
<proteinExistence type="predicted"/>
<keyword evidence="2" id="KW-1133">Transmembrane helix</keyword>
<feature type="region of interest" description="Disordered" evidence="1">
    <location>
        <begin position="34"/>
        <end position="94"/>
    </location>
</feature>
<evidence type="ECO:0000313" key="3">
    <source>
        <dbReference type="EMBL" id="MBY77032.1"/>
    </source>
</evidence>
<feature type="compositionally biased region" description="Pro residues" evidence="1">
    <location>
        <begin position="79"/>
        <end position="88"/>
    </location>
</feature>
<sequence length="122" mass="13343">MVVLVGLVVILLLIVIIVIIILMLFVCKNRYFKPGNGTGGRQKYSRSGGGQQQDNDSNLGATGDSKAAFYENLPFHGMRPPPNQPYKPPAASGYAEGGGDMEYADVDYRTMYYGPINYKQSS</sequence>
<accession>A0A2S2QIM5</accession>
<organism evidence="3">
    <name type="scientific">Sipha flava</name>
    <name type="common">yellow sugarcane aphid</name>
    <dbReference type="NCBI Taxonomy" id="143950"/>
    <lineage>
        <taxon>Eukaryota</taxon>
        <taxon>Metazoa</taxon>
        <taxon>Ecdysozoa</taxon>
        <taxon>Arthropoda</taxon>
        <taxon>Hexapoda</taxon>
        <taxon>Insecta</taxon>
        <taxon>Pterygota</taxon>
        <taxon>Neoptera</taxon>
        <taxon>Paraneoptera</taxon>
        <taxon>Hemiptera</taxon>
        <taxon>Sternorrhyncha</taxon>
        <taxon>Aphidomorpha</taxon>
        <taxon>Aphidoidea</taxon>
        <taxon>Aphididae</taxon>
        <taxon>Sipha</taxon>
    </lineage>
</organism>
<feature type="transmembrane region" description="Helical" evidence="2">
    <location>
        <begin position="6"/>
        <end position="26"/>
    </location>
</feature>